<keyword evidence="7" id="KW-0460">Magnesium</keyword>
<reference evidence="13 14" key="1">
    <citation type="submission" date="2006-02" db="EMBL/GenBank/DDBJ databases">
        <authorList>
            <person name="Pinhassi J."/>
            <person name="Pedros-Alio C."/>
            <person name="Ferriera S."/>
            <person name="Johnson J."/>
            <person name="Kravitz S."/>
            <person name="Halpern A."/>
            <person name="Remington K."/>
            <person name="Beeson K."/>
            <person name="Tran B."/>
            <person name="Rogers Y.-H."/>
            <person name="Friedman R."/>
            <person name="Venter J.C."/>
        </authorList>
    </citation>
    <scope>NUCLEOTIDE SEQUENCE [LARGE SCALE GENOMIC DNA]</scope>
    <source>
        <strain evidence="13 14">MED92</strain>
    </source>
</reference>
<keyword evidence="5 10" id="KW-0255">Endonuclease</keyword>
<dbReference type="PANTHER" id="PTHR13966:SF5">
    <property type="entry name" value="ENDONUCLEASE G, MITOCHONDRIAL"/>
    <property type="match status" value="1"/>
</dbReference>
<evidence type="ECO:0000259" key="11">
    <source>
        <dbReference type="SMART" id="SM00477"/>
    </source>
</evidence>
<evidence type="ECO:0000256" key="6">
    <source>
        <dbReference type="ARBA" id="ARBA00022801"/>
    </source>
</evidence>
<keyword evidence="14" id="KW-1185">Reference proteome</keyword>
<dbReference type="GO" id="GO:0003676">
    <property type="term" value="F:nucleic acid binding"/>
    <property type="evidence" value="ECO:0007669"/>
    <property type="project" value="InterPro"/>
</dbReference>
<dbReference type="EMBL" id="AAOW01000004">
    <property type="protein sequence ID" value="EAR62038.1"/>
    <property type="molecule type" value="Genomic_DNA"/>
</dbReference>
<accession>A0A7U8GT79</accession>
<evidence type="ECO:0000256" key="2">
    <source>
        <dbReference type="ARBA" id="ARBA00010052"/>
    </source>
</evidence>
<evidence type="ECO:0000256" key="3">
    <source>
        <dbReference type="ARBA" id="ARBA00022722"/>
    </source>
</evidence>
<dbReference type="GO" id="GO:0046872">
    <property type="term" value="F:metal ion binding"/>
    <property type="evidence" value="ECO:0007669"/>
    <property type="project" value="UniProtKB-KW"/>
</dbReference>
<proteinExistence type="inferred from homology"/>
<dbReference type="AlphaFoldDB" id="A0A7U8GT79"/>
<dbReference type="SUPFAM" id="SSF54060">
    <property type="entry name" value="His-Me finger endonucleases"/>
    <property type="match status" value="1"/>
</dbReference>
<evidence type="ECO:0000256" key="10">
    <source>
        <dbReference type="RuleBase" id="RU366055"/>
    </source>
</evidence>
<dbReference type="InterPro" id="IPR044925">
    <property type="entry name" value="His-Me_finger_sf"/>
</dbReference>
<comment type="caution">
    <text evidence="13">The sequence shown here is derived from an EMBL/GenBank/DDBJ whole genome shotgun (WGS) entry which is preliminary data.</text>
</comment>
<evidence type="ECO:0000256" key="8">
    <source>
        <dbReference type="PIRSR" id="PIRSR640255-1"/>
    </source>
</evidence>
<protein>
    <recommendedName>
        <fullName evidence="10">Endonuclease</fullName>
        <ecNumber evidence="10">3.1.30.-</ecNumber>
    </recommendedName>
</protein>
<dbReference type="InterPro" id="IPR018524">
    <property type="entry name" value="DNA/RNA_endonuclease_AS"/>
</dbReference>
<evidence type="ECO:0000313" key="14">
    <source>
        <dbReference type="Proteomes" id="UP000002171"/>
    </source>
</evidence>
<dbReference type="PANTHER" id="PTHR13966">
    <property type="entry name" value="ENDONUCLEASE RELATED"/>
    <property type="match status" value="1"/>
</dbReference>
<organism evidence="13 14">
    <name type="scientific">Neptuniibacter caesariensis</name>
    <dbReference type="NCBI Taxonomy" id="207954"/>
    <lineage>
        <taxon>Bacteria</taxon>
        <taxon>Pseudomonadati</taxon>
        <taxon>Pseudomonadota</taxon>
        <taxon>Gammaproteobacteria</taxon>
        <taxon>Oceanospirillales</taxon>
        <taxon>Oceanospirillaceae</taxon>
        <taxon>Neptuniibacter</taxon>
    </lineage>
</organism>
<feature type="domain" description="DNA/RNA non-specific endonuclease/pyrophosphatase/phosphodiesterase" evidence="12">
    <location>
        <begin position="2"/>
        <end position="198"/>
    </location>
</feature>
<dbReference type="Gene3D" id="3.40.570.10">
    <property type="entry name" value="Extracellular Endonuclease, subunit A"/>
    <property type="match status" value="1"/>
</dbReference>
<dbReference type="GO" id="GO:0004519">
    <property type="term" value="F:endonuclease activity"/>
    <property type="evidence" value="ECO:0007669"/>
    <property type="project" value="UniProtKB-UniRule"/>
</dbReference>
<dbReference type="PROSITE" id="PS01070">
    <property type="entry name" value="NUCLEASE_NON_SPEC"/>
    <property type="match status" value="1"/>
</dbReference>
<dbReference type="GO" id="GO:0016787">
    <property type="term" value="F:hydrolase activity"/>
    <property type="evidence" value="ECO:0007669"/>
    <property type="project" value="UniProtKB-KW"/>
</dbReference>
<dbReference type="EC" id="3.1.30.-" evidence="10"/>
<feature type="binding site" evidence="9">
    <location>
        <position position="98"/>
    </location>
    <ligand>
        <name>Mg(2+)</name>
        <dbReference type="ChEBI" id="CHEBI:18420"/>
        <note>catalytic</note>
    </ligand>
</feature>
<dbReference type="Proteomes" id="UP000002171">
    <property type="component" value="Unassembled WGS sequence"/>
</dbReference>
<dbReference type="InterPro" id="IPR040255">
    <property type="entry name" value="Non-specific_endonuclease"/>
</dbReference>
<dbReference type="SMART" id="SM00892">
    <property type="entry name" value="Endonuclease_NS"/>
    <property type="match status" value="1"/>
</dbReference>
<dbReference type="InterPro" id="IPR044929">
    <property type="entry name" value="DNA/RNA_non-sp_Endonuclease_sf"/>
</dbReference>
<evidence type="ECO:0000313" key="13">
    <source>
        <dbReference type="EMBL" id="EAR62038.1"/>
    </source>
</evidence>
<name>A0A7U8GT79_NEPCE</name>
<keyword evidence="3 10" id="KW-0540">Nuclease</keyword>
<sequence length="206" mass="23255">MFGHVYALSNNGNTKFADWVAYEVDVSNFGNTPGRKWAVEPLLGENKTLEAADYKSASSSVLEADRGHQAPLASFAGSRYWSELNYLSNITPQDKDLNQGPWKNLEEAVREAVSFRKSLFVITGPLYIAEMPSMPKADEEHKVPSSYFKVVYELSGKAAAFIMDQSSKRNDKYCEKRVTLHDLQSKIEFTLPKLEINQRIYSRLGC</sequence>
<dbReference type="SMART" id="SM00477">
    <property type="entry name" value="NUC"/>
    <property type="match status" value="1"/>
</dbReference>
<feature type="domain" description="ENPP1-3/EXOG-like endonuclease/phosphodiesterase" evidence="11">
    <location>
        <begin position="3"/>
        <end position="197"/>
    </location>
</feature>
<feature type="active site" description="Proton acceptor" evidence="8">
    <location>
        <position position="68"/>
    </location>
</feature>
<dbReference type="Pfam" id="PF01223">
    <property type="entry name" value="Endonuclease_NS"/>
    <property type="match status" value="1"/>
</dbReference>
<gene>
    <name evidence="13" type="ORF">MED92_10044</name>
</gene>
<evidence type="ECO:0000256" key="1">
    <source>
        <dbReference type="ARBA" id="ARBA00001946"/>
    </source>
</evidence>
<evidence type="ECO:0000256" key="4">
    <source>
        <dbReference type="ARBA" id="ARBA00022723"/>
    </source>
</evidence>
<dbReference type="InterPro" id="IPR020821">
    <property type="entry name" value="ENPP1-3/EXOG-like_nuc-like"/>
</dbReference>
<evidence type="ECO:0000256" key="9">
    <source>
        <dbReference type="PIRSR" id="PIRSR640255-2"/>
    </source>
</evidence>
<evidence type="ECO:0000256" key="7">
    <source>
        <dbReference type="ARBA" id="ARBA00022842"/>
    </source>
</evidence>
<comment type="cofactor">
    <cofactor evidence="1 10">
        <name>Mg(2+)</name>
        <dbReference type="ChEBI" id="CHEBI:18420"/>
    </cofactor>
</comment>
<evidence type="ECO:0000256" key="5">
    <source>
        <dbReference type="ARBA" id="ARBA00022759"/>
    </source>
</evidence>
<evidence type="ECO:0000259" key="12">
    <source>
        <dbReference type="SMART" id="SM00892"/>
    </source>
</evidence>
<keyword evidence="4 9" id="KW-0479">Metal-binding</keyword>
<dbReference type="InterPro" id="IPR001604">
    <property type="entry name" value="Endo_G_ENPP1-like_dom"/>
</dbReference>
<comment type="similarity">
    <text evidence="2 10">Belongs to the DNA/RNA non-specific endonuclease family.</text>
</comment>
<keyword evidence="6 10" id="KW-0378">Hydrolase</keyword>